<dbReference type="SUPFAM" id="SSF53850">
    <property type="entry name" value="Periplasmic binding protein-like II"/>
    <property type="match status" value="1"/>
</dbReference>
<dbReference type="InterPro" id="IPR039424">
    <property type="entry name" value="SBP_5"/>
</dbReference>
<keyword evidence="5" id="KW-1185">Reference proteome</keyword>
<dbReference type="OrthoDB" id="5243526at2"/>
<protein>
    <recommendedName>
        <fullName evidence="3">Solute-binding protein family 5 domain-containing protein</fullName>
    </recommendedName>
</protein>
<proteinExistence type="predicted"/>
<keyword evidence="1 2" id="KW-0732">Signal</keyword>
<dbReference type="Pfam" id="PF00496">
    <property type="entry name" value="SBP_bac_5"/>
    <property type="match status" value="1"/>
</dbReference>
<dbReference type="InterPro" id="IPR030678">
    <property type="entry name" value="Peptide/Ni-bd"/>
</dbReference>
<dbReference type="RefSeq" id="WP_121794703.1">
    <property type="nucleotide sequence ID" value="NZ_RDBF01000008.1"/>
</dbReference>
<gene>
    <name evidence="4" type="ORF">D9V41_11430</name>
</gene>
<feature type="domain" description="Solute-binding protein family 5" evidence="3">
    <location>
        <begin position="75"/>
        <end position="423"/>
    </location>
</feature>
<dbReference type="Proteomes" id="UP000282515">
    <property type="component" value="Unassembled WGS sequence"/>
</dbReference>
<evidence type="ECO:0000313" key="5">
    <source>
        <dbReference type="Proteomes" id="UP000282515"/>
    </source>
</evidence>
<evidence type="ECO:0000313" key="4">
    <source>
        <dbReference type="EMBL" id="RLV55363.1"/>
    </source>
</evidence>
<reference evidence="4 5" key="1">
    <citation type="submission" date="2018-10" db="EMBL/GenBank/DDBJ databases">
        <title>Aeromicrobium sp. 9W16Y-2 whole genome shotgun sequence.</title>
        <authorList>
            <person name="Li F."/>
        </authorList>
    </citation>
    <scope>NUCLEOTIDE SEQUENCE [LARGE SCALE GENOMIC DNA]</scope>
    <source>
        <strain evidence="4 5">9W16Y-2</strain>
    </source>
</reference>
<dbReference type="GO" id="GO:0042597">
    <property type="term" value="C:periplasmic space"/>
    <property type="evidence" value="ECO:0007669"/>
    <property type="project" value="UniProtKB-ARBA"/>
</dbReference>
<dbReference type="AlphaFoldDB" id="A0A3L8PKW7"/>
<dbReference type="GO" id="GO:0015833">
    <property type="term" value="P:peptide transport"/>
    <property type="evidence" value="ECO:0007669"/>
    <property type="project" value="TreeGrafter"/>
</dbReference>
<dbReference type="GO" id="GO:1904680">
    <property type="term" value="F:peptide transmembrane transporter activity"/>
    <property type="evidence" value="ECO:0007669"/>
    <property type="project" value="TreeGrafter"/>
</dbReference>
<sequence>MTIRSRGSAVAAALLLTVLAACGGGGGAGDADRALRVAAAADASSLDPIRGNAGTDHVLLYPLYDTLISFTEGLEPEPGLAESWEQKSPTELTLTLREGVTFHDGEPFNAEAVVYNFERAKAEGSNIQADLASVERVTADDELTVTYHLTNPDASLLLVLADRAGMMVSPKAAEAAGGDLSTQPVGAGGWEFQEWKRGNVLKVTKFADYWDEDAERVSAIDFNIMPDPKTRVTSLRSGQQDVVMEVSPSDSDSLESASNVSLHASPRVNLNQVYLNKAAPEFSDPRVRKALSLAIDREALLKSGYFDRGVVADGIVPGGDYWAAPPSSVKSEYDPDEAQTLLGEAGASDLSFDMIANADSATIRVAEILKEQWAAVGVTVNIRPLEIVQATNDYFNDRKAPALLSQWTGRPDPAMSYRLMFSAEGYFNTSDEGTPGLEEALDKADVSTEPQERKPGFDEAAEAVFADTPWLPLVFGDSLVGLSDDVNGFEGNLLGKPKFIGVSLG</sequence>
<dbReference type="PANTHER" id="PTHR30290:SF38">
    <property type="entry name" value="D,D-DIPEPTIDE-BINDING PERIPLASMIC PROTEIN DDPA-RELATED"/>
    <property type="match status" value="1"/>
</dbReference>
<dbReference type="PROSITE" id="PS51257">
    <property type="entry name" value="PROKAR_LIPOPROTEIN"/>
    <property type="match status" value="1"/>
</dbReference>
<dbReference type="Gene3D" id="3.40.190.10">
    <property type="entry name" value="Periplasmic binding protein-like II"/>
    <property type="match status" value="1"/>
</dbReference>
<dbReference type="InterPro" id="IPR000914">
    <property type="entry name" value="SBP_5_dom"/>
</dbReference>
<organism evidence="4 5">
    <name type="scientific">Aeromicrobium phragmitis</name>
    <dbReference type="NCBI Taxonomy" id="2478914"/>
    <lineage>
        <taxon>Bacteria</taxon>
        <taxon>Bacillati</taxon>
        <taxon>Actinomycetota</taxon>
        <taxon>Actinomycetes</taxon>
        <taxon>Propionibacteriales</taxon>
        <taxon>Nocardioidaceae</taxon>
        <taxon>Aeromicrobium</taxon>
    </lineage>
</organism>
<evidence type="ECO:0000259" key="3">
    <source>
        <dbReference type="Pfam" id="PF00496"/>
    </source>
</evidence>
<dbReference type="GO" id="GO:0043190">
    <property type="term" value="C:ATP-binding cassette (ABC) transporter complex"/>
    <property type="evidence" value="ECO:0007669"/>
    <property type="project" value="InterPro"/>
</dbReference>
<evidence type="ECO:0000256" key="2">
    <source>
        <dbReference type="SAM" id="SignalP"/>
    </source>
</evidence>
<name>A0A3L8PKW7_9ACTN</name>
<dbReference type="PIRSF" id="PIRSF002741">
    <property type="entry name" value="MppA"/>
    <property type="match status" value="1"/>
</dbReference>
<dbReference type="PANTHER" id="PTHR30290">
    <property type="entry name" value="PERIPLASMIC BINDING COMPONENT OF ABC TRANSPORTER"/>
    <property type="match status" value="1"/>
</dbReference>
<dbReference type="EMBL" id="RDBF01000008">
    <property type="protein sequence ID" value="RLV55363.1"/>
    <property type="molecule type" value="Genomic_DNA"/>
</dbReference>
<accession>A0A3L8PKW7</accession>
<dbReference type="Gene3D" id="3.10.105.10">
    <property type="entry name" value="Dipeptide-binding Protein, Domain 3"/>
    <property type="match status" value="1"/>
</dbReference>
<feature type="chain" id="PRO_5039634131" description="Solute-binding protein family 5 domain-containing protein" evidence="2">
    <location>
        <begin position="24"/>
        <end position="505"/>
    </location>
</feature>
<feature type="signal peptide" evidence="2">
    <location>
        <begin position="1"/>
        <end position="23"/>
    </location>
</feature>
<comment type="caution">
    <text evidence="4">The sequence shown here is derived from an EMBL/GenBank/DDBJ whole genome shotgun (WGS) entry which is preliminary data.</text>
</comment>
<evidence type="ECO:0000256" key="1">
    <source>
        <dbReference type="ARBA" id="ARBA00022729"/>
    </source>
</evidence>
<dbReference type="Gene3D" id="3.90.76.10">
    <property type="entry name" value="Dipeptide-binding Protein, Domain 1"/>
    <property type="match status" value="1"/>
</dbReference>